<dbReference type="OrthoDB" id="5590282at2759"/>
<keyword evidence="3" id="KW-0131">Cell cycle</keyword>
<dbReference type="Pfam" id="PF00134">
    <property type="entry name" value="Cyclin_N"/>
    <property type="match status" value="1"/>
</dbReference>
<dbReference type="STRING" id="3055.A0A2K3DH68"/>
<dbReference type="GO" id="GO:0044772">
    <property type="term" value="P:mitotic cell cycle phase transition"/>
    <property type="evidence" value="ECO:0007669"/>
    <property type="project" value="InterPro"/>
</dbReference>
<protein>
    <recommendedName>
        <fullName evidence="5">Cyclin N-terminal domain-containing protein</fullName>
    </recommendedName>
</protein>
<dbReference type="InterPro" id="IPR039361">
    <property type="entry name" value="Cyclin"/>
</dbReference>
<feature type="region of interest" description="Disordered" evidence="4">
    <location>
        <begin position="41"/>
        <end position="96"/>
    </location>
</feature>
<evidence type="ECO:0000256" key="2">
    <source>
        <dbReference type="ARBA" id="ARBA00023127"/>
    </source>
</evidence>
<evidence type="ECO:0000313" key="7">
    <source>
        <dbReference type="Proteomes" id="UP000006906"/>
    </source>
</evidence>
<feature type="domain" description="Cyclin N-terminal" evidence="5">
    <location>
        <begin position="167"/>
        <end position="241"/>
    </location>
</feature>
<dbReference type="InterPro" id="IPR046965">
    <property type="entry name" value="Cyclin_A/B-like"/>
</dbReference>
<organism evidence="6 7">
    <name type="scientific">Chlamydomonas reinhardtii</name>
    <name type="common">Chlamydomonas smithii</name>
    <dbReference type="NCBI Taxonomy" id="3055"/>
    <lineage>
        <taxon>Eukaryota</taxon>
        <taxon>Viridiplantae</taxon>
        <taxon>Chlorophyta</taxon>
        <taxon>core chlorophytes</taxon>
        <taxon>Chlorophyceae</taxon>
        <taxon>CS clade</taxon>
        <taxon>Chlamydomonadales</taxon>
        <taxon>Chlamydomonadaceae</taxon>
        <taxon>Chlamydomonas</taxon>
    </lineage>
</organism>
<accession>A0A2K3DH68</accession>
<dbReference type="InParanoid" id="A0A2K3DH68"/>
<evidence type="ECO:0000256" key="4">
    <source>
        <dbReference type="SAM" id="MobiDB-lite"/>
    </source>
</evidence>
<name>A0A2K3DH68_CHLRE</name>
<dbReference type="PIRSF" id="PIRSF001771">
    <property type="entry name" value="Cyclin_A_B_D_E"/>
    <property type="match status" value="1"/>
</dbReference>
<dbReference type="InterPro" id="IPR006671">
    <property type="entry name" value="Cyclin_N"/>
</dbReference>
<evidence type="ECO:0000313" key="6">
    <source>
        <dbReference type="EMBL" id="PNW79882.1"/>
    </source>
</evidence>
<dbReference type="PROSITE" id="PS00292">
    <property type="entry name" value="CYCLINS"/>
    <property type="match status" value="1"/>
</dbReference>
<dbReference type="EMBL" id="CM008969">
    <property type="protein sequence ID" value="PNW79882.1"/>
    <property type="molecule type" value="Genomic_DNA"/>
</dbReference>
<dbReference type="SUPFAM" id="SSF47954">
    <property type="entry name" value="Cyclin-like"/>
    <property type="match status" value="1"/>
</dbReference>
<dbReference type="AlphaFoldDB" id="A0A2K3DH68"/>
<dbReference type="KEGG" id="cre:CHLRE_08g370401v5"/>
<dbReference type="Gramene" id="PNW79882">
    <property type="protein sequence ID" value="PNW79882"/>
    <property type="gene ID" value="CHLRE_08g370401v5"/>
</dbReference>
<dbReference type="InterPro" id="IPR036915">
    <property type="entry name" value="Cyclin-like_sf"/>
</dbReference>
<keyword evidence="7" id="KW-1185">Reference proteome</keyword>
<dbReference type="GO" id="GO:0016538">
    <property type="term" value="F:cyclin-dependent protein serine/threonine kinase regulator activity"/>
    <property type="evidence" value="ECO:0007669"/>
    <property type="project" value="InterPro"/>
</dbReference>
<dbReference type="Gene3D" id="1.10.472.10">
    <property type="entry name" value="Cyclin-like"/>
    <property type="match status" value="2"/>
</dbReference>
<gene>
    <name evidence="6" type="ORF">CHLRE_08g370401v5</name>
</gene>
<dbReference type="RefSeq" id="XP_042922022.1">
    <property type="nucleotide sequence ID" value="XM_043065021.1"/>
</dbReference>
<dbReference type="PaxDb" id="3055-EDO97582"/>
<evidence type="ECO:0000256" key="3">
    <source>
        <dbReference type="ARBA" id="ARBA00023306"/>
    </source>
</evidence>
<proteinExistence type="predicted"/>
<dbReference type="GO" id="GO:0051301">
    <property type="term" value="P:cell division"/>
    <property type="evidence" value="ECO:0007669"/>
    <property type="project" value="UniProtKB-KW"/>
</dbReference>
<sequence length="245" mass="26558">MALRAVQPAEAENGVLGNNNVAKAAAGVKAAAGLQAQNKRRALGDLSNQQPAAAAGKPGLVKEKAAVPVPADGVKTRAAARRADGKDAPMPTAPGAALRPAQLVPRTRSQVANAQRVQGPSMSSLLSQRSEAFVGSQSVRAPPPSPLPDIDSGDRLNPLMAADYVNDIYYFYKRVERKYKVPSDYMTKQTDINDKMRAILIDWLVEVHLKFKLMPETLFLTVNLIDRFLNEKQVTRKNLQLRHGG</sequence>
<keyword evidence="2" id="KW-0195">Cyclin</keyword>
<evidence type="ECO:0000256" key="1">
    <source>
        <dbReference type="ARBA" id="ARBA00022618"/>
    </source>
</evidence>
<dbReference type="FunFam" id="1.10.472.10:FF:000001">
    <property type="entry name" value="G2/mitotic-specific cyclin"/>
    <property type="match status" value="1"/>
</dbReference>
<dbReference type="Proteomes" id="UP000006906">
    <property type="component" value="Chromosome 8"/>
</dbReference>
<dbReference type="PANTHER" id="PTHR10177">
    <property type="entry name" value="CYCLINS"/>
    <property type="match status" value="1"/>
</dbReference>
<dbReference type="ExpressionAtlas" id="A0A2K3DH68">
    <property type="expression patterns" value="baseline and differential"/>
</dbReference>
<evidence type="ECO:0000259" key="5">
    <source>
        <dbReference type="Pfam" id="PF00134"/>
    </source>
</evidence>
<keyword evidence="1" id="KW-0132">Cell division</keyword>
<reference evidence="6 7" key="1">
    <citation type="journal article" date="2007" name="Science">
        <title>The Chlamydomonas genome reveals the evolution of key animal and plant functions.</title>
        <authorList>
            <person name="Merchant S.S."/>
            <person name="Prochnik S.E."/>
            <person name="Vallon O."/>
            <person name="Harris E.H."/>
            <person name="Karpowicz S.J."/>
            <person name="Witman G.B."/>
            <person name="Terry A."/>
            <person name="Salamov A."/>
            <person name="Fritz-Laylin L.K."/>
            <person name="Marechal-Drouard L."/>
            <person name="Marshall W.F."/>
            <person name="Qu L.H."/>
            <person name="Nelson D.R."/>
            <person name="Sanderfoot A.A."/>
            <person name="Spalding M.H."/>
            <person name="Kapitonov V.V."/>
            <person name="Ren Q."/>
            <person name="Ferris P."/>
            <person name="Lindquist E."/>
            <person name="Shapiro H."/>
            <person name="Lucas S.M."/>
            <person name="Grimwood J."/>
            <person name="Schmutz J."/>
            <person name="Cardol P."/>
            <person name="Cerutti H."/>
            <person name="Chanfreau G."/>
            <person name="Chen C.L."/>
            <person name="Cognat V."/>
            <person name="Croft M.T."/>
            <person name="Dent R."/>
            <person name="Dutcher S."/>
            <person name="Fernandez E."/>
            <person name="Fukuzawa H."/>
            <person name="Gonzalez-Ballester D."/>
            <person name="Gonzalez-Halphen D."/>
            <person name="Hallmann A."/>
            <person name="Hanikenne M."/>
            <person name="Hippler M."/>
            <person name="Inwood W."/>
            <person name="Jabbari K."/>
            <person name="Kalanon M."/>
            <person name="Kuras R."/>
            <person name="Lefebvre P.A."/>
            <person name="Lemaire S.D."/>
            <person name="Lobanov A.V."/>
            <person name="Lohr M."/>
            <person name="Manuell A."/>
            <person name="Meier I."/>
            <person name="Mets L."/>
            <person name="Mittag M."/>
            <person name="Mittelmeier T."/>
            <person name="Moroney J.V."/>
            <person name="Moseley J."/>
            <person name="Napoli C."/>
            <person name="Nedelcu A.M."/>
            <person name="Niyogi K."/>
            <person name="Novoselov S.V."/>
            <person name="Paulsen I.T."/>
            <person name="Pazour G."/>
            <person name="Purton S."/>
            <person name="Ral J.P."/>
            <person name="Riano-Pachon D.M."/>
            <person name="Riekhof W."/>
            <person name="Rymarquis L."/>
            <person name="Schroda M."/>
            <person name="Stern D."/>
            <person name="Umen J."/>
            <person name="Willows R."/>
            <person name="Wilson N."/>
            <person name="Zimmer S.L."/>
            <person name="Allmer J."/>
            <person name="Balk J."/>
            <person name="Bisova K."/>
            <person name="Chen C.J."/>
            <person name="Elias M."/>
            <person name="Gendler K."/>
            <person name="Hauser C."/>
            <person name="Lamb M.R."/>
            <person name="Ledford H."/>
            <person name="Long J.C."/>
            <person name="Minagawa J."/>
            <person name="Page M.D."/>
            <person name="Pan J."/>
            <person name="Pootakham W."/>
            <person name="Roje S."/>
            <person name="Rose A."/>
            <person name="Stahlberg E."/>
            <person name="Terauchi A.M."/>
            <person name="Yang P."/>
            <person name="Ball S."/>
            <person name="Bowler C."/>
            <person name="Dieckmann C.L."/>
            <person name="Gladyshev V.N."/>
            <person name="Green P."/>
            <person name="Jorgensen R."/>
            <person name="Mayfield S."/>
            <person name="Mueller-Roeber B."/>
            <person name="Rajamani S."/>
            <person name="Sayre R.T."/>
            <person name="Brokstein P."/>
            <person name="Dubchak I."/>
            <person name="Goodstein D."/>
            <person name="Hornick L."/>
            <person name="Huang Y.W."/>
            <person name="Jhaveri J."/>
            <person name="Luo Y."/>
            <person name="Martinez D."/>
            <person name="Ngau W.C."/>
            <person name="Otillar B."/>
            <person name="Poliakov A."/>
            <person name="Porter A."/>
            <person name="Szajkowski L."/>
            <person name="Werner G."/>
            <person name="Zhou K."/>
            <person name="Grigoriev I.V."/>
            <person name="Rokhsar D.S."/>
            <person name="Grossman A.R."/>
        </authorList>
    </citation>
    <scope>NUCLEOTIDE SEQUENCE [LARGE SCALE GENOMIC DNA]</scope>
    <source>
        <strain evidence="7">CC-503</strain>
    </source>
</reference>
<dbReference type="GeneID" id="5726836"/>
<dbReference type="InterPro" id="IPR048258">
    <property type="entry name" value="Cyclins_cyclin-box"/>
</dbReference>